<protein>
    <submittedName>
        <fullName evidence="1">Uncharacterized protein isoform X2</fullName>
    </submittedName>
</protein>
<proteinExistence type="predicted"/>
<gene>
    <name evidence="1" type="primary">LOC107817616</name>
</gene>
<name>A0A1S4CCX9_TOBAC</name>
<sequence>MMKHLHPATMFEKDVIDRCLRDRVKCIEHRIMFDKFALPLGVQAWVDYLGSLTEEKILWSYLWIDLDVILAGFRVQDFLVLIGLWFTRPYIPARVMRQLGRREVDIQTYWRHAMKMGRDTLAADPHSPGYTHEYFIWLQSTHWGVSMPLPRRVRGVFDEEATSRILLRQLMDRFTQAEEAHAAERVGVRATLQLLRSQLAGLVENMGQHFEYLTRVNLSDAGAHSRILIPSFEVSLQGIIQSLDSTGLTWPSGSSSDPS</sequence>
<dbReference type="OrthoDB" id="1318996at2759"/>
<evidence type="ECO:0000313" key="1">
    <source>
        <dbReference type="RefSeq" id="XP_016498961.1"/>
    </source>
</evidence>
<reference evidence="1" key="1">
    <citation type="submission" date="2025-08" db="UniProtKB">
        <authorList>
            <consortium name="RefSeq"/>
        </authorList>
    </citation>
    <scope>IDENTIFICATION</scope>
</reference>
<organism evidence="1">
    <name type="scientific">Nicotiana tabacum</name>
    <name type="common">Common tobacco</name>
    <dbReference type="NCBI Taxonomy" id="4097"/>
    <lineage>
        <taxon>Eukaryota</taxon>
        <taxon>Viridiplantae</taxon>
        <taxon>Streptophyta</taxon>
        <taxon>Embryophyta</taxon>
        <taxon>Tracheophyta</taxon>
        <taxon>Spermatophyta</taxon>
        <taxon>Magnoliopsida</taxon>
        <taxon>eudicotyledons</taxon>
        <taxon>Gunneridae</taxon>
        <taxon>Pentapetalae</taxon>
        <taxon>asterids</taxon>
        <taxon>lamiids</taxon>
        <taxon>Solanales</taxon>
        <taxon>Solanaceae</taxon>
        <taxon>Nicotianoideae</taxon>
        <taxon>Nicotianeae</taxon>
        <taxon>Nicotiana</taxon>
    </lineage>
</organism>
<accession>A0A1S4CCX9</accession>
<dbReference type="AlphaFoldDB" id="A0A1S4CCX9"/>
<dbReference type="RefSeq" id="XP_016498961.1">
    <property type="nucleotide sequence ID" value="XM_016643475.1"/>
</dbReference>